<dbReference type="Gramene" id="AET3Gv20988500.1">
    <property type="protein sequence ID" value="AET3Gv20988500.1"/>
    <property type="gene ID" value="AET3Gv20988500"/>
</dbReference>
<dbReference type="EnsemblPlants" id="AET3Gv20988500.1">
    <property type="protein sequence ID" value="AET3Gv20988500.1"/>
    <property type="gene ID" value="AET3Gv20988500"/>
</dbReference>
<keyword evidence="3" id="KW-1185">Reference proteome</keyword>
<dbReference type="PANTHER" id="PTHR33384">
    <property type="entry name" value="EXPRESSED PROTEIN"/>
    <property type="match status" value="1"/>
</dbReference>
<evidence type="ECO:0000313" key="3">
    <source>
        <dbReference type="Proteomes" id="UP000015105"/>
    </source>
</evidence>
<dbReference type="PANTHER" id="PTHR33384:SF47">
    <property type="entry name" value="OS01G0930200 PROTEIN"/>
    <property type="match status" value="1"/>
</dbReference>
<reference evidence="2" key="5">
    <citation type="journal article" date="2021" name="G3 (Bethesda)">
        <title>Aegilops tauschii genome assembly Aet v5.0 features greater sequence contiguity and improved annotation.</title>
        <authorList>
            <person name="Wang L."/>
            <person name="Zhu T."/>
            <person name="Rodriguez J.C."/>
            <person name="Deal K.R."/>
            <person name="Dubcovsky J."/>
            <person name="McGuire P.E."/>
            <person name="Lux T."/>
            <person name="Spannagl M."/>
            <person name="Mayer K.F.X."/>
            <person name="Baldrich P."/>
            <person name="Meyers B.C."/>
            <person name="Huo N."/>
            <person name="Gu Y.Q."/>
            <person name="Zhou H."/>
            <person name="Devos K.M."/>
            <person name="Bennetzen J.L."/>
            <person name="Unver T."/>
            <person name="Budak H."/>
            <person name="Gulick P.J."/>
            <person name="Galiba G."/>
            <person name="Kalapos B."/>
            <person name="Nelson D.R."/>
            <person name="Li P."/>
            <person name="You F.M."/>
            <person name="Luo M.C."/>
            <person name="Dvorak J."/>
        </authorList>
    </citation>
    <scope>NUCLEOTIDE SEQUENCE [LARGE SCALE GENOMIC DNA]</scope>
    <source>
        <strain evidence="2">cv. AL8/78</strain>
    </source>
</reference>
<feature type="compositionally biased region" description="Acidic residues" evidence="1">
    <location>
        <begin position="205"/>
        <end position="214"/>
    </location>
</feature>
<evidence type="ECO:0000256" key="1">
    <source>
        <dbReference type="SAM" id="MobiDB-lite"/>
    </source>
</evidence>
<name>A0A453GF55_AEGTS</name>
<evidence type="ECO:0000313" key="2">
    <source>
        <dbReference type="EnsemblPlants" id="AET3Gv20988500.1"/>
    </source>
</evidence>
<feature type="region of interest" description="Disordered" evidence="1">
    <location>
        <begin position="196"/>
        <end position="220"/>
    </location>
</feature>
<sequence length="321" mass="35418">STCPAGRQLRRERLVYQWWPRRSAPLASHCRAFPSFPPAYFTRTNHPLRCFSSSAPSIPFLFRVDARRIGIFGCREPDLEDRSTSLRGRSMPTGTMRRMFVESSSSSSGSGREAEPAVVLCAPRPRRVHAQPCSADLILGPPPFLLNASSGSIKVPSVLPIPNHFLEENFHALLFLGRDLLSNFCLTRISFLLQQRQGKSKTREEDDESEEEGEGGWALFGGSPPARADNPLVHDPHFLLNQRPHAAAEFNLAAVFDHHLHHHSRNHHHAPTTYSNSGNSHSFAPSYTHAAPAVRIQGFDVAACRGSHASNGGGRVLSARA</sequence>
<proteinExistence type="predicted"/>
<reference evidence="2" key="3">
    <citation type="journal article" date="2017" name="Nature">
        <title>Genome sequence of the progenitor of the wheat D genome Aegilops tauschii.</title>
        <authorList>
            <person name="Luo M.C."/>
            <person name="Gu Y.Q."/>
            <person name="Puiu D."/>
            <person name="Wang H."/>
            <person name="Twardziok S.O."/>
            <person name="Deal K.R."/>
            <person name="Huo N."/>
            <person name="Zhu T."/>
            <person name="Wang L."/>
            <person name="Wang Y."/>
            <person name="McGuire P.E."/>
            <person name="Liu S."/>
            <person name="Long H."/>
            <person name="Ramasamy R.K."/>
            <person name="Rodriguez J.C."/>
            <person name="Van S.L."/>
            <person name="Yuan L."/>
            <person name="Wang Z."/>
            <person name="Xia Z."/>
            <person name="Xiao L."/>
            <person name="Anderson O.D."/>
            <person name="Ouyang S."/>
            <person name="Liang Y."/>
            <person name="Zimin A.V."/>
            <person name="Pertea G."/>
            <person name="Qi P."/>
            <person name="Bennetzen J.L."/>
            <person name="Dai X."/>
            <person name="Dawson M.W."/>
            <person name="Muller H.G."/>
            <person name="Kugler K."/>
            <person name="Rivarola-Duarte L."/>
            <person name="Spannagl M."/>
            <person name="Mayer K.F.X."/>
            <person name="Lu F.H."/>
            <person name="Bevan M.W."/>
            <person name="Leroy P."/>
            <person name="Li P."/>
            <person name="You F.M."/>
            <person name="Sun Q."/>
            <person name="Liu Z."/>
            <person name="Lyons E."/>
            <person name="Wicker T."/>
            <person name="Salzberg S.L."/>
            <person name="Devos K.M."/>
            <person name="Dvorak J."/>
        </authorList>
    </citation>
    <scope>NUCLEOTIDE SEQUENCE [LARGE SCALE GENOMIC DNA]</scope>
    <source>
        <strain evidence="2">cv. AL8/78</strain>
    </source>
</reference>
<dbReference type="Proteomes" id="UP000015105">
    <property type="component" value="Chromosome 3D"/>
</dbReference>
<protein>
    <submittedName>
        <fullName evidence="2">Uncharacterized protein</fullName>
    </submittedName>
</protein>
<dbReference type="AlphaFoldDB" id="A0A453GF55"/>
<reference evidence="3" key="1">
    <citation type="journal article" date="2014" name="Science">
        <title>Ancient hybridizations among the ancestral genomes of bread wheat.</title>
        <authorList>
            <consortium name="International Wheat Genome Sequencing Consortium,"/>
            <person name="Marcussen T."/>
            <person name="Sandve S.R."/>
            <person name="Heier L."/>
            <person name="Spannagl M."/>
            <person name="Pfeifer M."/>
            <person name="Jakobsen K.S."/>
            <person name="Wulff B.B."/>
            <person name="Steuernagel B."/>
            <person name="Mayer K.F."/>
            <person name="Olsen O.A."/>
        </authorList>
    </citation>
    <scope>NUCLEOTIDE SEQUENCE [LARGE SCALE GENOMIC DNA]</scope>
    <source>
        <strain evidence="3">cv. AL8/78</strain>
    </source>
</reference>
<organism evidence="2 3">
    <name type="scientific">Aegilops tauschii subsp. strangulata</name>
    <name type="common">Goatgrass</name>
    <dbReference type="NCBI Taxonomy" id="200361"/>
    <lineage>
        <taxon>Eukaryota</taxon>
        <taxon>Viridiplantae</taxon>
        <taxon>Streptophyta</taxon>
        <taxon>Embryophyta</taxon>
        <taxon>Tracheophyta</taxon>
        <taxon>Spermatophyta</taxon>
        <taxon>Magnoliopsida</taxon>
        <taxon>Liliopsida</taxon>
        <taxon>Poales</taxon>
        <taxon>Poaceae</taxon>
        <taxon>BOP clade</taxon>
        <taxon>Pooideae</taxon>
        <taxon>Triticodae</taxon>
        <taxon>Triticeae</taxon>
        <taxon>Triticinae</taxon>
        <taxon>Aegilops</taxon>
    </lineage>
</organism>
<accession>A0A453GF55</accession>
<reference evidence="3" key="2">
    <citation type="journal article" date="2017" name="Nat. Plants">
        <title>The Aegilops tauschii genome reveals multiple impacts of transposons.</title>
        <authorList>
            <person name="Zhao G."/>
            <person name="Zou C."/>
            <person name="Li K."/>
            <person name="Wang K."/>
            <person name="Li T."/>
            <person name="Gao L."/>
            <person name="Zhang X."/>
            <person name="Wang H."/>
            <person name="Yang Z."/>
            <person name="Liu X."/>
            <person name="Jiang W."/>
            <person name="Mao L."/>
            <person name="Kong X."/>
            <person name="Jiao Y."/>
            <person name="Jia J."/>
        </authorList>
    </citation>
    <scope>NUCLEOTIDE SEQUENCE [LARGE SCALE GENOMIC DNA]</scope>
    <source>
        <strain evidence="3">cv. AL8/78</strain>
    </source>
</reference>
<reference evidence="2" key="4">
    <citation type="submission" date="2019-03" db="UniProtKB">
        <authorList>
            <consortium name="EnsemblPlants"/>
        </authorList>
    </citation>
    <scope>IDENTIFICATION</scope>
</reference>